<proteinExistence type="predicted"/>
<comment type="caution">
    <text evidence="1">The sequence shown here is derived from an EMBL/GenBank/DDBJ whole genome shotgun (WGS) entry which is preliminary data.</text>
</comment>
<protein>
    <submittedName>
        <fullName evidence="1">Uncharacterized protein</fullName>
    </submittedName>
</protein>
<dbReference type="EMBL" id="JARGDH010000003">
    <property type="protein sequence ID" value="KAL0272847.1"/>
    <property type="molecule type" value="Genomic_DNA"/>
</dbReference>
<dbReference type="AlphaFoldDB" id="A0AAW2HSL7"/>
<sequence>MCYQLEVRLIRRRHMIEMESLKPLEEVVSGYYCESHQKARGKKGKEEGMKIYERPCLACGKSGSLPDGITSLIMKRGGRAR</sequence>
<gene>
    <name evidence="1" type="ORF">PYX00_005671</name>
</gene>
<reference evidence="1" key="1">
    <citation type="journal article" date="2024" name="Gigascience">
        <title>Chromosome-level genome of the poultry shaft louse Menopon gallinae provides insight into the host-switching and adaptive evolution of parasitic lice.</title>
        <authorList>
            <person name="Xu Y."/>
            <person name="Ma L."/>
            <person name="Liu S."/>
            <person name="Liang Y."/>
            <person name="Liu Q."/>
            <person name="He Z."/>
            <person name="Tian L."/>
            <person name="Duan Y."/>
            <person name="Cai W."/>
            <person name="Li H."/>
            <person name="Song F."/>
        </authorList>
    </citation>
    <scope>NUCLEOTIDE SEQUENCE</scope>
    <source>
        <tissue evidence="1">Whole adult</tissue>
    </source>
</reference>
<accession>A0AAW2HSL7</accession>
<evidence type="ECO:0000313" key="1">
    <source>
        <dbReference type="EMBL" id="KAL0272847.1"/>
    </source>
</evidence>
<organism evidence="1">
    <name type="scientific">Menopon gallinae</name>
    <name type="common">poultry shaft louse</name>
    <dbReference type="NCBI Taxonomy" id="328185"/>
    <lineage>
        <taxon>Eukaryota</taxon>
        <taxon>Metazoa</taxon>
        <taxon>Ecdysozoa</taxon>
        <taxon>Arthropoda</taxon>
        <taxon>Hexapoda</taxon>
        <taxon>Insecta</taxon>
        <taxon>Pterygota</taxon>
        <taxon>Neoptera</taxon>
        <taxon>Paraneoptera</taxon>
        <taxon>Psocodea</taxon>
        <taxon>Troctomorpha</taxon>
        <taxon>Phthiraptera</taxon>
        <taxon>Amblycera</taxon>
        <taxon>Menoponidae</taxon>
        <taxon>Menopon</taxon>
    </lineage>
</organism>
<name>A0AAW2HSL7_9NEOP</name>